<dbReference type="Proteomes" id="UP001168877">
    <property type="component" value="Unassembled WGS sequence"/>
</dbReference>
<name>A0AA39SID7_ACESA</name>
<evidence type="ECO:0000313" key="2">
    <source>
        <dbReference type="Proteomes" id="UP001168877"/>
    </source>
</evidence>
<proteinExistence type="predicted"/>
<accession>A0AA39SID7</accession>
<reference evidence="1" key="1">
    <citation type="journal article" date="2022" name="Plant J.">
        <title>Strategies of tolerance reflected in two North American maple genomes.</title>
        <authorList>
            <person name="McEvoy S.L."/>
            <person name="Sezen U.U."/>
            <person name="Trouern-Trend A."/>
            <person name="McMahon S.M."/>
            <person name="Schaberg P.G."/>
            <person name="Yang J."/>
            <person name="Wegrzyn J.L."/>
            <person name="Swenson N.G."/>
        </authorList>
    </citation>
    <scope>NUCLEOTIDE SEQUENCE</scope>
    <source>
        <strain evidence="1">NS2018</strain>
    </source>
</reference>
<protein>
    <submittedName>
        <fullName evidence="1">Uncharacterized protein</fullName>
    </submittedName>
</protein>
<reference evidence="1" key="2">
    <citation type="submission" date="2023-06" db="EMBL/GenBank/DDBJ databases">
        <authorList>
            <person name="Swenson N.G."/>
            <person name="Wegrzyn J.L."/>
            <person name="Mcevoy S.L."/>
        </authorList>
    </citation>
    <scope>NUCLEOTIDE SEQUENCE</scope>
    <source>
        <strain evidence="1">NS2018</strain>
        <tissue evidence="1">Leaf</tissue>
    </source>
</reference>
<evidence type="ECO:0000313" key="1">
    <source>
        <dbReference type="EMBL" id="KAK0593541.1"/>
    </source>
</evidence>
<dbReference type="AlphaFoldDB" id="A0AA39SID7"/>
<dbReference type="EMBL" id="JAUESC010000380">
    <property type="protein sequence ID" value="KAK0593541.1"/>
    <property type="molecule type" value="Genomic_DNA"/>
</dbReference>
<sequence>MQFVASYDFRYWSHGKIEHQLDEAACGARGEVGGNEGLAELVAAACGACGEFGGNEGLAEFVVNGDGTATLAPELGSVFF</sequence>
<gene>
    <name evidence="1" type="ORF">LWI29_038420</name>
</gene>
<keyword evidence="2" id="KW-1185">Reference proteome</keyword>
<comment type="caution">
    <text evidence="1">The sequence shown here is derived from an EMBL/GenBank/DDBJ whole genome shotgun (WGS) entry which is preliminary data.</text>
</comment>
<organism evidence="1 2">
    <name type="scientific">Acer saccharum</name>
    <name type="common">Sugar maple</name>
    <dbReference type="NCBI Taxonomy" id="4024"/>
    <lineage>
        <taxon>Eukaryota</taxon>
        <taxon>Viridiplantae</taxon>
        <taxon>Streptophyta</taxon>
        <taxon>Embryophyta</taxon>
        <taxon>Tracheophyta</taxon>
        <taxon>Spermatophyta</taxon>
        <taxon>Magnoliopsida</taxon>
        <taxon>eudicotyledons</taxon>
        <taxon>Gunneridae</taxon>
        <taxon>Pentapetalae</taxon>
        <taxon>rosids</taxon>
        <taxon>malvids</taxon>
        <taxon>Sapindales</taxon>
        <taxon>Sapindaceae</taxon>
        <taxon>Hippocastanoideae</taxon>
        <taxon>Acereae</taxon>
        <taxon>Acer</taxon>
    </lineage>
</organism>